<dbReference type="EMBL" id="AGNL01010453">
    <property type="protein sequence ID" value="EJK69103.1"/>
    <property type="molecule type" value="Genomic_DNA"/>
</dbReference>
<gene>
    <name evidence="1" type="ORF">THAOC_09677</name>
</gene>
<name>K0SS08_THAOC</name>
<dbReference type="AlphaFoldDB" id="K0SS08"/>
<keyword evidence="2" id="KW-1185">Reference proteome</keyword>
<sequence length="83" mass="8920">GRAAGGARPASPQLAWPPGGGFLHFLCELERPLEALRCDTPNVNLVTPAPIGMRPKTGREDGRPETWLQHEQAFVPAIDSVGH</sequence>
<dbReference type="Proteomes" id="UP000266841">
    <property type="component" value="Unassembled WGS sequence"/>
</dbReference>
<feature type="non-terminal residue" evidence="1">
    <location>
        <position position="1"/>
    </location>
</feature>
<organism evidence="1 2">
    <name type="scientific">Thalassiosira oceanica</name>
    <name type="common">Marine diatom</name>
    <dbReference type="NCBI Taxonomy" id="159749"/>
    <lineage>
        <taxon>Eukaryota</taxon>
        <taxon>Sar</taxon>
        <taxon>Stramenopiles</taxon>
        <taxon>Ochrophyta</taxon>
        <taxon>Bacillariophyta</taxon>
        <taxon>Coscinodiscophyceae</taxon>
        <taxon>Thalassiosirophycidae</taxon>
        <taxon>Thalassiosirales</taxon>
        <taxon>Thalassiosiraceae</taxon>
        <taxon>Thalassiosira</taxon>
    </lineage>
</organism>
<proteinExistence type="predicted"/>
<accession>K0SS08</accession>
<protein>
    <submittedName>
        <fullName evidence="1">Uncharacterized protein</fullName>
    </submittedName>
</protein>
<evidence type="ECO:0000313" key="1">
    <source>
        <dbReference type="EMBL" id="EJK69103.1"/>
    </source>
</evidence>
<evidence type="ECO:0000313" key="2">
    <source>
        <dbReference type="Proteomes" id="UP000266841"/>
    </source>
</evidence>
<comment type="caution">
    <text evidence="1">The sequence shown here is derived from an EMBL/GenBank/DDBJ whole genome shotgun (WGS) entry which is preliminary data.</text>
</comment>
<reference evidence="1 2" key="1">
    <citation type="journal article" date="2012" name="Genome Biol.">
        <title>Genome and low-iron response of an oceanic diatom adapted to chronic iron limitation.</title>
        <authorList>
            <person name="Lommer M."/>
            <person name="Specht M."/>
            <person name="Roy A.S."/>
            <person name="Kraemer L."/>
            <person name="Andreson R."/>
            <person name="Gutowska M.A."/>
            <person name="Wolf J."/>
            <person name="Bergner S.V."/>
            <person name="Schilhabel M.B."/>
            <person name="Klostermeier U.C."/>
            <person name="Beiko R.G."/>
            <person name="Rosenstiel P."/>
            <person name="Hippler M."/>
            <person name="Laroche J."/>
        </authorList>
    </citation>
    <scope>NUCLEOTIDE SEQUENCE [LARGE SCALE GENOMIC DNA]</scope>
    <source>
        <strain evidence="1 2">CCMP1005</strain>
    </source>
</reference>